<gene>
    <name evidence="3" type="ORF">SETIT_1G299600v2</name>
</gene>
<dbReference type="Pfam" id="PF00179">
    <property type="entry name" value="UQ_con"/>
    <property type="match status" value="1"/>
</dbReference>
<dbReference type="eggNOG" id="KOG0417">
    <property type="taxonomic scope" value="Eukaryota"/>
</dbReference>
<dbReference type="SMART" id="SM00212">
    <property type="entry name" value="UBCc"/>
    <property type="match status" value="1"/>
</dbReference>
<evidence type="ECO:0000313" key="3">
    <source>
        <dbReference type="EMBL" id="RCV08109.1"/>
    </source>
</evidence>
<dbReference type="Proteomes" id="UP000004995">
    <property type="component" value="Unassembled WGS sequence"/>
</dbReference>
<keyword evidence="1" id="KW-0175">Coiled coil</keyword>
<dbReference type="SUPFAM" id="SSF54495">
    <property type="entry name" value="UBC-like"/>
    <property type="match status" value="1"/>
</dbReference>
<reference evidence="3" key="2">
    <citation type="submission" date="2015-07" db="EMBL/GenBank/DDBJ databases">
        <authorList>
            <person name="Noorani M."/>
        </authorList>
    </citation>
    <scope>NUCLEOTIDE SEQUENCE</scope>
    <source>
        <strain evidence="3">Yugu1</strain>
    </source>
</reference>
<keyword evidence="5" id="KW-1185">Reference proteome</keyword>
<dbReference type="STRING" id="4555.K3YYD8"/>
<feature type="coiled-coil region" evidence="1">
    <location>
        <begin position="154"/>
        <end position="191"/>
    </location>
</feature>
<organism evidence="4 5">
    <name type="scientific">Setaria italica</name>
    <name type="common">Foxtail millet</name>
    <name type="synonym">Panicum italicum</name>
    <dbReference type="NCBI Taxonomy" id="4555"/>
    <lineage>
        <taxon>Eukaryota</taxon>
        <taxon>Viridiplantae</taxon>
        <taxon>Streptophyta</taxon>
        <taxon>Embryophyta</taxon>
        <taxon>Tracheophyta</taxon>
        <taxon>Spermatophyta</taxon>
        <taxon>Magnoliopsida</taxon>
        <taxon>Liliopsida</taxon>
        <taxon>Poales</taxon>
        <taxon>Poaceae</taxon>
        <taxon>PACMAD clade</taxon>
        <taxon>Panicoideae</taxon>
        <taxon>Panicodae</taxon>
        <taxon>Paniceae</taxon>
        <taxon>Cenchrinae</taxon>
        <taxon>Setaria</taxon>
    </lineage>
</organism>
<proteinExistence type="predicted"/>
<dbReference type="GO" id="GO:0005634">
    <property type="term" value="C:nucleus"/>
    <property type="evidence" value="ECO:0000318"/>
    <property type="project" value="GO_Central"/>
</dbReference>
<dbReference type="FunCoup" id="K3YYD8">
    <property type="interactions" value="1"/>
</dbReference>
<dbReference type="EMBL" id="AGNK02000525">
    <property type="status" value="NOT_ANNOTATED_CDS"/>
    <property type="molecule type" value="Genomic_DNA"/>
</dbReference>
<reference evidence="3 5" key="1">
    <citation type="journal article" date="2012" name="Nat. Biotechnol.">
        <title>Reference genome sequence of the model plant Setaria.</title>
        <authorList>
            <person name="Bennetzen J.L."/>
            <person name="Schmutz J."/>
            <person name="Wang H."/>
            <person name="Percifield R."/>
            <person name="Hawkins J."/>
            <person name="Pontaroli A.C."/>
            <person name="Estep M."/>
            <person name="Feng L."/>
            <person name="Vaughn J.N."/>
            <person name="Grimwood J."/>
            <person name="Jenkins J."/>
            <person name="Barry K."/>
            <person name="Lindquist E."/>
            <person name="Hellsten U."/>
            <person name="Deshpande S."/>
            <person name="Wang X."/>
            <person name="Wu X."/>
            <person name="Mitros T."/>
            <person name="Triplett J."/>
            <person name="Yang X."/>
            <person name="Ye C.Y."/>
            <person name="Mauro-Herrera M."/>
            <person name="Wang L."/>
            <person name="Li P."/>
            <person name="Sharma M."/>
            <person name="Sharma R."/>
            <person name="Ronald P.C."/>
            <person name="Panaud O."/>
            <person name="Kellogg E.A."/>
            <person name="Brutnell T.P."/>
            <person name="Doust A.N."/>
            <person name="Tuskan G.A."/>
            <person name="Rokhsar D."/>
            <person name="Devos K.M."/>
        </authorList>
    </citation>
    <scope>NUCLEOTIDE SEQUENCE [LARGE SCALE GENOMIC DNA]</scope>
    <source>
        <strain evidence="5">cv. Yugu1</strain>
        <strain evidence="3">Yugu1</strain>
    </source>
</reference>
<dbReference type="Gene3D" id="3.10.110.10">
    <property type="entry name" value="Ubiquitin Conjugating Enzyme"/>
    <property type="match status" value="1"/>
</dbReference>
<evidence type="ECO:0000259" key="2">
    <source>
        <dbReference type="Pfam" id="PF00179"/>
    </source>
</evidence>
<dbReference type="EMBL" id="CM003528">
    <property type="protein sequence ID" value="RCV08109.1"/>
    <property type="molecule type" value="Genomic_DNA"/>
</dbReference>
<evidence type="ECO:0000313" key="4">
    <source>
        <dbReference type="EnsemblPlants" id="KQL31262"/>
    </source>
</evidence>
<dbReference type="GO" id="GO:0000209">
    <property type="term" value="P:protein polyubiquitination"/>
    <property type="evidence" value="ECO:0000318"/>
    <property type="project" value="GO_Central"/>
</dbReference>
<dbReference type="AlphaFoldDB" id="K3YYD8"/>
<protein>
    <recommendedName>
        <fullName evidence="2">UBC core domain-containing protein</fullName>
    </recommendedName>
</protein>
<accession>K3YYD8</accession>
<dbReference type="OrthoDB" id="677416at2759"/>
<dbReference type="EnsemblPlants" id="KQL31262">
    <property type="protein sequence ID" value="KQL31262"/>
    <property type="gene ID" value="SETIT_019288mg"/>
</dbReference>
<evidence type="ECO:0000256" key="1">
    <source>
        <dbReference type="SAM" id="Coils"/>
    </source>
</evidence>
<evidence type="ECO:0000313" key="5">
    <source>
        <dbReference type="Proteomes" id="UP000004995"/>
    </source>
</evidence>
<dbReference type="InterPro" id="IPR016135">
    <property type="entry name" value="UBQ-conjugating_enzyme/RWD"/>
</dbReference>
<dbReference type="InterPro" id="IPR000608">
    <property type="entry name" value="UBC"/>
</dbReference>
<dbReference type="Gramene" id="KQL31262">
    <property type="protein sequence ID" value="KQL31262"/>
    <property type="gene ID" value="SETIT_019288mg"/>
</dbReference>
<reference evidence="4" key="3">
    <citation type="submission" date="2018-08" db="UniProtKB">
        <authorList>
            <consortium name="EnsemblPlants"/>
        </authorList>
    </citation>
    <scope>IDENTIFICATION</scope>
    <source>
        <strain evidence="4">Yugu1</strain>
    </source>
</reference>
<dbReference type="HOGENOM" id="CLU_030988_4_0_1"/>
<name>K3YYD8_SETIT</name>
<dbReference type="GO" id="GO:0006511">
    <property type="term" value="P:ubiquitin-dependent protein catabolic process"/>
    <property type="evidence" value="ECO:0000318"/>
    <property type="project" value="GO_Central"/>
</dbReference>
<feature type="domain" description="UBC core" evidence="2">
    <location>
        <begin position="9"/>
        <end position="73"/>
    </location>
</feature>
<sequence>MGLEPDIRRIRSELRKIWVDPPAFCRPGASPVTDLLHWEVVIDGPDGSPYFGGTFPVDIDFSIYPLSPPKITSKPRTGARQRPSTGSLIFIVSVLCHHMLDGHRTNDEVNDVYERDIELYEQLAIAWTWKYSAPIVSHYPTDELDERWLDHCDAVATKRAADEAEERLRRYEEERRRHQEEEEALERRAAASSWPARARRIALLPRVTWKRVVAFLQGWSIALPFATSRRRFSSTVLLPLSNYTGRACF</sequence>